<proteinExistence type="predicted"/>
<keyword evidence="2" id="KW-1185">Reference proteome</keyword>
<organism evidence="1 2">
    <name type="scientific">Catharanthus roseus</name>
    <name type="common">Madagascar periwinkle</name>
    <name type="synonym">Vinca rosea</name>
    <dbReference type="NCBI Taxonomy" id="4058"/>
    <lineage>
        <taxon>Eukaryota</taxon>
        <taxon>Viridiplantae</taxon>
        <taxon>Streptophyta</taxon>
        <taxon>Embryophyta</taxon>
        <taxon>Tracheophyta</taxon>
        <taxon>Spermatophyta</taxon>
        <taxon>Magnoliopsida</taxon>
        <taxon>eudicotyledons</taxon>
        <taxon>Gunneridae</taxon>
        <taxon>Pentapetalae</taxon>
        <taxon>asterids</taxon>
        <taxon>lamiids</taxon>
        <taxon>Gentianales</taxon>
        <taxon>Apocynaceae</taxon>
        <taxon>Rauvolfioideae</taxon>
        <taxon>Vinceae</taxon>
        <taxon>Catharanthinae</taxon>
        <taxon>Catharanthus</taxon>
    </lineage>
</organism>
<evidence type="ECO:0000313" key="2">
    <source>
        <dbReference type="Proteomes" id="UP001060085"/>
    </source>
</evidence>
<sequence length="122" mass="13693">MNRIINPEINTADSEIAGVTTMKQIYENVNSEQKQKQKTQEQFNRKAITAFSSIFTSKPFRSRLGHQQRESNELCEFGFSVRDEGPSRSVLPKKSINSQVTWAGRVEPGPSSIKGLPAQLPL</sequence>
<name>A0ACC0C1H9_CATRO</name>
<gene>
    <name evidence="1" type="ORF">M9H77_09764</name>
</gene>
<protein>
    <submittedName>
        <fullName evidence="1">Uncharacterized protein</fullName>
    </submittedName>
</protein>
<evidence type="ECO:0000313" key="1">
    <source>
        <dbReference type="EMBL" id="KAI5678814.1"/>
    </source>
</evidence>
<reference evidence="2" key="1">
    <citation type="journal article" date="2023" name="Nat. Plants">
        <title>Single-cell RNA sequencing provides a high-resolution roadmap for understanding the multicellular compartmentation of specialized metabolism.</title>
        <authorList>
            <person name="Sun S."/>
            <person name="Shen X."/>
            <person name="Li Y."/>
            <person name="Li Y."/>
            <person name="Wang S."/>
            <person name="Li R."/>
            <person name="Zhang H."/>
            <person name="Shen G."/>
            <person name="Guo B."/>
            <person name="Wei J."/>
            <person name="Xu J."/>
            <person name="St-Pierre B."/>
            <person name="Chen S."/>
            <person name="Sun C."/>
        </authorList>
    </citation>
    <scope>NUCLEOTIDE SEQUENCE [LARGE SCALE GENOMIC DNA]</scope>
</reference>
<accession>A0ACC0C1H9</accession>
<comment type="caution">
    <text evidence="1">The sequence shown here is derived from an EMBL/GenBank/DDBJ whole genome shotgun (WGS) entry which is preliminary data.</text>
</comment>
<dbReference type="Proteomes" id="UP001060085">
    <property type="component" value="Linkage Group LG02"/>
</dbReference>
<dbReference type="EMBL" id="CM044702">
    <property type="protein sequence ID" value="KAI5678814.1"/>
    <property type="molecule type" value="Genomic_DNA"/>
</dbReference>